<keyword evidence="5" id="KW-0472">Membrane</keyword>
<dbReference type="EMBL" id="JABZGR010000021">
    <property type="protein sequence ID" value="MBF0970738.1"/>
    <property type="molecule type" value="Genomic_DNA"/>
</dbReference>
<dbReference type="Pfam" id="PF04011">
    <property type="entry name" value="LemA"/>
    <property type="match status" value="1"/>
</dbReference>
<evidence type="ECO:0000313" key="7">
    <source>
        <dbReference type="EMBL" id="MBF0970738.1"/>
    </source>
</evidence>
<dbReference type="Gene3D" id="1.20.1440.20">
    <property type="entry name" value="LemA-like domain"/>
    <property type="match status" value="1"/>
</dbReference>
<reference evidence="7" key="1">
    <citation type="submission" date="2020-04" db="EMBL/GenBank/DDBJ databases">
        <title>Deep metagenomics examines the oral microbiome during advanced dental caries in children, revealing novel taxa and co-occurrences with host molecules.</title>
        <authorList>
            <person name="Baker J.L."/>
            <person name="Morton J.T."/>
            <person name="Dinis M."/>
            <person name="Alvarez R."/>
            <person name="Tran N.C."/>
            <person name="Knight R."/>
            <person name="Edlund A."/>
        </authorList>
    </citation>
    <scope>NUCLEOTIDE SEQUENCE</scope>
    <source>
        <strain evidence="7">JCVI_34_bin.1</strain>
    </source>
</reference>
<evidence type="ECO:0000256" key="6">
    <source>
        <dbReference type="SAM" id="Coils"/>
    </source>
</evidence>
<keyword evidence="3" id="KW-0812">Transmembrane</keyword>
<dbReference type="PANTHER" id="PTHR34478">
    <property type="entry name" value="PROTEIN LEMA"/>
    <property type="match status" value="1"/>
</dbReference>
<dbReference type="Proteomes" id="UP000704068">
    <property type="component" value="Unassembled WGS sequence"/>
</dbReference>
<dbReference type="PANTHER" id="PTHR34478:SF2">
    <property type="entry name" value="MEMBRANE PROTEIN"/>
    <property type="match status" value="1"/>
</dbReference>
<name>A0A929X0G6_9BACT</name>
<evidence type="ECO:0000256" key="1">
    <source>
        <dbReference type="ARBA" id="ARBA00004167"/>
    </source>
</evidence>
<accession>A0A929X0G6</accession>
<dbReference type="InterPro" id="IPR023353">
    <property type="entry name" value="LemA-like_dom_sf"/>
</dbReference>
<keyword evidence="4" id="KW-1133">Transmembrane helix</keyword>
<evidence type="ECO:0000256" key="2">
    <source>
        <dbReference type="ARBA" id="ARBA00008854"/>
    </source>
</evidence>
<sequence length="200" mass="22003">MKSLSKKNLILLAVGGLLLICVFWSFSTYNGLVGQDEVVTTAWGNVQTQYQRRSDLIPNLVNVVKGYAKHEKETLEAVVSARARATQITVSADGLTPEKLQQYQQAQGQLSAALGKLLAVSESYPNLKANENFSELQAQLEGTENRISESRTRYNKAVQGYNISVRKFPGNIVAKMFGFAPKAKFEAAENAQNAPTVNFE</sequence>
<evidence type="ECO:0000256" key="3">
    <source>
        <dbReference type="ARBA" id="ARBA00022692"/>
    </source>
</evidence>
<comment type="similarity">
    <text evidence="2">Belongs to the LemA family.</text>
</comment>
<protein>
    <submittedName>
        <fullName evidence="7">LemA family protein</fullName>
    </submittedName>
</protein>
<evidence type="ECO:0000256" key="5">
    <source>
        <dbReference type="ARBA" id="ARBA00023136"/>
    </source>
</evidence>
<feature type="coiled-coil region" evidence="6">
    <location>
        <begin position="126"/>
        <end position="153"/>
    </location>
</feature>
<dbReference type="GO" id="GO:0016020">
    <property type="term" value="C:membrane"/>
    <property type="evidence" value="ECO:0007669"/>
    <property type="project" value="UniProtKB-SubCell"/>
</dbReference>
<dbReference type="SUPFAM" id="SSF140478">
    <property type="entry name" value="LemA-like"/>
    <property type="match status" value="1"/>
</dbReference>
<proteinExistence type="inferred from homology"/>
<comment type="caution">
    <text evidence="7">The sequence shown here is derived from an EMBL/GenBank/DDBJ whole genome shotgun (WGS) entry which is preliminary data.</text>
</comment>
<organism evidence="7 8">
    <name type="scientific">Alloprevotella tannerae</name>
    <dbReference type="NCBI Taxonomy" id="76122"/>
    <lineage>
        <taxon>Bacteria</taxon>
        <taxon>Pseudomonadati</taxon>
        <taxon>Bacteroidota</taxon>
        <taxon>Bacteroidia</taxon>
        <taxon>Bacteroidales</taxon>
        <taxon>Prevotellaceae</taxon>
        <taxon>Alloprevotella</taxon>
    </lineage>
</organism>
<dbReference type="RefSeq" id="WP_296090511.1">
    <property type="nucleotide sequence ID" value="NZ_CAUOSC010000030.1"/>
</dbReference>
<keyword evidence="6" id="KW-0175">Coiled coil</keyword>
<gene>
    <name evidence="7" type="ORF">HXK21_06820</name>
</gene>
<dbReference type="InterPro" id="IPR007156">
    <property type="entry name" value="MamQ_LemA"/>
</dbReference>
<comment type="subcellular location">
    <subcellularLocation>
        <location evidence="1">Membrane</location>
        <topology evidence="1">Single-pass membrane protein</topology>
    </subcellularLocation>
</comment>
<dbReference type="AlphaFoldDB" id="A0A929X0G6"/>
<evidence type="ECO:0000256" key="4">
    <source>
        <dbReference type="ARBA" id="ARBA00022989"/>
    </source>
</evidence>
<evidence type="ECO:0000313" key="8">
    <source>
        <dbReference type="Proteomes" id="UP000704068"/>
    </source>
</evidence>